<evidence type="ECO:0000313" key="2">
    <source>
        <dbReference type="Proteomes" id="UP001138802"/>
    </source>
</evidence>
<dbReference type="RefSeq" id="WP_200389291.1">
    <property type="nucleotide sequence ID" value="NZ_NRSD01000026.1"/>
</dbReference>
<proteinExistence type="predicted"/>
<dbReference type="AlphaFoldDB" id="A0A9X1BA09"/>
<dbReference type="Proteomes" id="UP001138802">
    <property type="component" value="Unassembled WGS sequence"/>
</dbReference>
<reference evidence="1 2" key="1">
    <citation type="journal article" date="2020" name="Microorganisms">
        <title>Osmotic Adaptation and Compatible Solute Biosynthesis of Phototrophic Bacteria as Revealed from Genome Analyses.</title>
        <authorList>
            <person name="Imhoff J.F."/>
            <person name="Rahn T."/>
            <person name="Kunzel S."/>
            <person name="Keller A."/>
            <person name="Neulinger S.C."/>
        </authorList>
    </citation>
    <scope>NUCLEOTIDE SEQUENCE [LARGE SCALE GENOMIC DNA]</scope>
    <source>
        <strain evidence="1 2">DSM 21303</strain>
    </source>
</reference>
<name>A0A9X1BA09_9GAMM</name>
<organism evidence="1 2">
    <name type="scientific">Thiocapsa imhoffii</name>
    <dbReference type="NCBI Taxonomy" id="382777"/>
    <lineage>
        <taxon>Bacteria</taxon>
        <taxon>Pseudomonadati</taxon>
        <taxon>Pseudomonadota</taxon>
        <taxon>Gammaproteobacteria</taxon>
        <taxon>Chromatiales</taxon>
        <taxon>Chromatiaceae</taxon>
        <taxon>Thiocapsa</taxon>
    </lineage>
</organism>
<accession>A0A9X1BA09</accession>
<protein>
    <submittedName>
        <fullName evidence="1">Uncharacterized protein</fullName>
    </submittedName>
</protein>
<keyword evidence="2" id="KW-1185">Reference proteome</keyword>
<evidence type="ECO:0000313" key="1">
    <source>
        <dbReference type="EMBL" id="MBK1646472.1"/>
    </source>
</evidence>
<comment type="caution">
    <text evidence="1">The sequence shown here is derived from an EMBL/GenBank/DDBJ whole genome shotgun (WGS) entry which is preliminary data.</text>
</comment>
<sequence length="282" mass="31958">MEPLDADGRAKIDEALQQWRQGDCVLGEQWFVFRISPEAPLTDDAAAAAEEGVENAEGSVFGFAVVTQTCDIVRSCGERPFVEICPLVEVDEDKIHEIERGRRPNYAYLPGVSGRHLAADLDRVMTVEKPVVAQWERVAGCLDDNDSRRLSLALSRKRARIAFPDDFVAFATPLMNRMFTKHDKESEEGRALRALREIRARAAPSWNADTVQLMFWFIRNEDQPTFEKQGWDVFLEAWLKRVPAAGRFAEVDGAVFTLDDLTARDYVESDPLDLDHLSSRER</sequence>
<dbReference type="EMBL" id="NRSD01000026">
    <property type="protein sequence ID" value="MBK1646472.1"/>
    <property type="molecule type" value="Genomic_DNA"/>
</dbReference>
<gene>
    <name evidence="1" type="ORF">CKO25_17840</name>
</gene>